<gene>
    <name evidence="1" type="ORF">M8C21_023950</name>
</gene>
<evidence type="ECO:0000313" key="1">
    <source>
        <dbReference type="EMBL" id="KAI7744921.1"/>
    </source>
</evidence>
<comment type="caution">
    <text evidence="1">The sequence shown here is derived from an EMBL/GenBank/DDBJ whole genome shotgun (WGS) entry which is preliminary data.</text>
</comment>
<dbReference type="AlphaFoldDB" id="A0AAD5CQZ4"/>
<proteinExistence type="predicted"/>
<protein>
    <submittedName>
        <fullName evidence="1">Uncharacterized protein</fullName>
    </submittedName>
</protein>
<sequence>MMYRNSPSNIKSMALMVASMSSWNIMSRLKKLNIITKYSNSAVEDHGGAENQSLRTIEMQDPVANIKEKNQGPIIKVNEYEKIRQLNVLENQKRLEELGIKSIPNSMTSLAQSQKMKKKTLKQNTNVGDVECVVDAGDVSKKQRPPRYIAPMSTNRVANLSRLRRVMAPSEGNKGRAKRRMILVDEDDDEVDEIFKGIILMGLGAHYCAEPIKVADLDEDEAFQVSIPDVLLKNWGCYASELALLG</sequence>
<dbReference type="EMBL" id="JAMZMK010007413">
    <property type="protein sequence ID" value="KAI7744921.1"/>
    <property type="molecule type" value="Genomic_DNA"/>
</dbReference>
<reference evidence="1" key="1">
    <citation type="submission" date="2022-06" db="EMBL/GenBank/DDBJ databases">
        <title>Uncovering the hologenomic basis of an extraordinary plant invasion.</title>
        <authorList>
            <person name="Bieker V.C."/>
            <person name="Martin M.D."/>
            <person name="Gilbert T."/>
            <person name="Hodgins K."/>
            <person name="Battlay P."/>
            <person name="Petersen B."/>
            <person name="Wilson J."/>
        </authorList>
    </citation>
    <scope>NUCLEOTIDE SEQUENCE</scope>
    <source>
        <strain evidence="1">AA19_3_7</strain>
        <tissue evidence="1">Leaf</tissue>
    </source>
</reference>
<name>A0AAD5CQZ4_AMBAR</name>
<accession>A0AAD5CQZ4</accession>
<keyword evidence="2" id="KW-1185">Reference proteome</keyword>
<organism evidence="1 2">
    <name type="scientific">Ambrosia artemisiifolia</name>
    <name type="common">Common ragweed</name>
    <dbReference type="NCBI Taxonomy" id="4212"/>
    <lineage>
        <taxon>Eukaryota</taxon>
        <taxon>Viridiplantae</taxon>
        <taxon>Streptophyta</taxon>
        <taxon>Embryophyta</taxon>
        <taxon>Tracheophyta</taxon>
        <taxon>Spermatophyta</taxon>
        <taxon>Magnoliopsida</taxon>
        <taxon>eudicotyledons</taxon>
        <taxon>Gunneridae</taxon>
        <taxon>Pentapetalae</taxon>
        <taxon>asterids</taxon>
        <taxon>campanulids</taxon>
        <taxon>Asterales</taxon>
        <taxon>Asteraceae</taxon>
        <taxon>Asteroideae</taxon>
        <taxon>Heliantheae alliance</taxon>
        <taxon>Heliantheae</taxon>
        <taxon>Ambrosia</taxon>
    </lineage>
</organism>
<dbReference type="Proteomes" id="UP001206925">
    <property type="component" value="Unassembled WGS sequence"/>
</dbReference>
<evidence type="ECO:0000313" key="2">
    <source>
        <dbReference type="Proteomes" id="UP001206925"/>
    </source>
</evidence>